<evidence type="ECO:0000256" key="1">
    <source>
        <dbReference type="SAM" id="MobiDB-lite"/>
    </source>
</evidence>
<accession>A0A0J9SYW2</accession>
<dbReference type="EMBL" id="KQ234798">
    <property type="protein sequence ID" value="KMZ87487.1"/>
    <property type="molecule type" value="Genomic_DNA"/>
</dbReference>
<feature type="region of interest" description="Disordered" evidence="1">
    <location>
        <begin position="143"/>
        <end position="172"/>
    </location>
</feature>
<evidence type="ECO:0000313" key="2">
    <source>
        <dbReference type="EMBL" id="KMZ87487.1"/>
    </source>
</evidence>
<sequence>MKNILMGKTSLYCTPNCSGVDANGEGIENGGIYNSRERNLPKEDPSGELGRTEELHKMLMNDCANGMANYNIGDFFFLKNEGEHLNGLTYLHGENALQGRVNSFGDNTNLDGMCQVNYGGLSGPAVGFTRRIQQSAAVEGGPLNGASLHGGFGRGSQGEHQNQAYRNDSCGQEERTQVAMYSHPNRLMGTQRDHSPMNQHIDSYELAYKTDESFTNYVHNAGREVAKRGEANSVAENGRGGQNEEGLSDGSNQDNENPPRSYNPLTYSFSGLCECLARGEEEEGVDVVDVVEEEEEA</sequence>
<reference evidence="2 3" key="1">
    <citation type="submission" date="2011-08" db="EMBL/GenBank/DDBJ databases">
        <title>The Genome Sequence of Plasmodium vivax Brazil I.</title>
        <authorList>
            <consortium name="The Broad Institute Genome Sequencing Platform"/>
            <consortium name="The Broad Institute Genome Sequencing Center for Infectious Disease"/>
            <person name="Neafsey D."/>
            <person name="Carlton J."/>
            <person name="Barnwell J."/>
            <person name="Collins W."/>
            <person name="Escalante A."/>
            <person name="Mullikin J."/>
            <person name="Saul A."/>
            <person name="Guigo R."/>
            <person name="Camara F."/>
            <person name="Young S.K."/>
            <person name="Zeng Q."/>
            <person name="Gargeya S."/>
            <person name="Fitzgerald M."/>
            <person name="Haas B."/>
            <person name="Abouelleil A."/>
            <person name="Alvarado L."/>
            <person name="Arachchi H.M."/>
            <person name="Berlin A."/>
            <person name="Brown A."/>
            <person name="Chapman S.B."/>
            <person name="Chen Z."/>
            <person name="Dunbar C."/>
            <person name="Freedman E."/>
            <person name="Gearin G."/>
            <person name="Gellesch M."/>
            <person name="Goldberg J."/>
            <person name="Griggs A."/>
            <person name="Gujja S."/>
            <person name="Heiman D."/>
            <person name="Howarth C."/>
            <person name="Larson L."/>
            <person name="Lui A."/>
            <person name="MacDonald P.J.P."/>
            <person name="Montmayeur A."/>
            <person name="Murphy C."/>
            <person name="Neiman D."/>
            <person name="Pearson M."/>
            <person name="Priest M."/>
            <person name="Roberts A."/>
            <person name="Saif S."/>
            <person name="Shea T."/>
            <person name="Shenoy N."/>
            <person name="Sisk P."/>
            <person name="Stolte C."/>
            <person name="Sykes S."/>
            <person name="Wortman J."/>
            <person name="Nusbaum C."/>
            <person name="Birren B."/>
        </authorList>
    </citation>
    <scope>NUCLEOTIDE SEQUENCE [LARGE SCALE GENOMIC DNA]</scope>
    <source>
        <strain evidence="2 3">Brazil I</strain>
    </source>
</reference>
<dbReference type="OrthoDB" id="293532at2759"/>
<dbReference type="AlphaFoldDB" id="A0A0J9SYW2"/>
<protein>
    <submittedName>
        <fullName evidence="2">Uncharacterized protein</fullName>
    </submittedName>
</protein>
<name>A0A0J9SYW2_PLAV1</name>
<gene>
    <name evidence="2" type="ORF">PVBG_04196</name>
</gene>
<organism evidence="2 3">
    <name type="scientific">Plasmodium vivax (strain Brazil I)</name>
    <dbReference type="NCBI Taxonomy" id="1033975"/>
    <lineage>
        <taxon>Eukaryota</taxon>
        <taxon>Sar</taxon>
        <taxon>Alveolata</taxon>
        <taxon>Apicomplexa</taxon>
        <taxon>Aconoidasida</taxon>
        <taxon>Haemosporida</taxon>
        <taxon>Plasmodiidae</taxon>
        <taxon>Plasmodium</taxon>
        <taxon>Plasmodium (Plasmodium)</taxon>
    </lineage>
</organism>
<feature type="compositionally biased region" description="Polar residues" evidence="1">
    <location>
        <begin position="158"/>
        <end position="170"/>
    </location>
</feature>
<feature type="region of interest" description="Disordered" evidence="1">
    <location>
        <begin position="227"/>
        <end position="265"/>
    </location>
</feature>
<dbReference type="Proteomes" id="UP000053327">
    <property type="component" value="Unassembled WGS sequence"/>
</dbReference>
<proteinExistence type="predicted"/>
<feature type="compositionally biased region" description="Polar residues" evidence="1">
    <location>
        <begin position="249"/>
        <end position="265"/>
    </location>
</feature>
<evidence type="ECO:0000313" key="3">
    <source>
        <dbReference type="Proteomes" id="UP000053327"/>
    </source>
</evidence>